<dbReference type="PANTHER" id="PTHR34216">
    <property type="match status" value="1"/>
</dbReference>
<dbReference type="InterPro" id="IPR051398">
    <property type="entry name" value="Polysacch_Deacetylase"/>
</dbReference>
<feature type="domain" description="NodB homology" evidence="3">
    <location>
        <begin position="51"/>
        <end position="249"/>
    </location>
</feature>
<gene>
    <name evidence="4" type="ORF">ENF18_07700</name>
</gene>
<dbReference type="CDD" id="cd10918">
    <property type="entry name" value="CE4_NodB_like_5s_6s"/>
    <property type="match status" value="1"/>
</dbReference>
<dbReference type="EMBL" id="DQWE01000363">
    <property type="protein sequence ID" value="HDI83657.1"/>
    <property type="molecule type" value="Genomic_DNA"/>
</dbReference>
<proteinExistence type="predicted"/>
<accession>A0A7C0VBZ8</accession>
<reference evidence="4" key="1">
    <citation type="journal article" date="2020" name="mSystems">
        <title>Genome- and Community-Level Interaction Insights into Carbon Utilization and Element Cycling Functions of Hydrothermarchaeota in Hydrothermal Sediment.</title>
        <authorList>
            <person name="Zhou Z."/>
            <person name="Liu Y."/>
            <person name="Xu W."/>
            <person name="Pan J."/>
            <person name="Luo Z.H."/>
            <person name="Li M."/>
        </authorList>
    </citation>
    <scope>NUCLEOTIDE SEQUENCE [LARGE SCALE GENOMIC DNA]</scope>
    <source>
        <strain evidence="4">HyVt-102</strain>
    </source>
</reference>
<comment type="subcellular location">
    <subcellularLocation>
        <location evidence="1">Secreted</location>
    </subcellularLocation>
</comment>
<dbReference type="GO" id="GO:0016810">
    <property type="term" value="F:hydrolase activity, acting on carbon-nitrogen (but not peptide) bonds"/>
    <property type="evidence" value="ECO:0007669"/>
    <property type="project" value="InterPro"/>
</dbReference>
<dbReference type="PROSITE" id="PS51677">
    <property type="entry name" value="NODB"/>
    <property type="match status" value="1"/>
</dbReference>
<evidence type="ECO:0000259" key="3">
    <source>
        <dbReference type="PROSITE" id="PS51677"/>
    </source>
</evidence>
<evidence type="ECO:0000256" key="2">
    <source>
        <dbReference type="ARBA" id="ARBA00022729"/>
    </source>
</evidence>
<dbReference type="SUPFAM" id="SSF88713">
    <property type="entry name" value="Glycoside hydrolase/deacetylase"/>
    <property type="match status" value="1"/>
</dbReference>
<dbReference type="Proteomes" id="UP000885847">
    <property type="component" value="Unassembled WGS sequence"/>
</dbReference>
<dbReference type="InterPro" id="IPR002509">
    <property type="entry name" value="NODB_dom"/>
</dbReference>
<protein>
    <submittedName>
        <fullName evidence="4">Polysaccharide deacetylase family protein</fullName>
    </submittedName>
</protein>
<dbReference type="GO" id="GO:0005576">
    <property type="term" value="C:extracellular region"/>
    <property type="evidence" value="ECO:0007669"/>
    <property type="project" value="UniProtKB-SubCell"/>
</dbReference>
<dbReference type="Gene3D" id="3.20.20.370">
    <property type="entry name" value="Glycoside hydrolase/deacetylase"/>
    <property type="match status" value="1"/>
</dbReference>
<evidence type="ECO:0000313" key="4">
    <source>
        <dbReference type="EMBL" id="HDI83657.1"/>
    </source>
</evidence>
<dbReference type="InterPro" id="IPR011330">
    <property type="entry name" value="Glyco_hydro/deAcase_b/a-brl"/>
</dbReference>
<dbReference type="Pfam" id="PF01522">
    <property type="entry name" value="Polysacc_deac_1"/>
    <property type="match status" value="1"/>
</dbReference>
<sequence>MRSILLYHNIARRISPFGSTIPPSMFETHLKFLKSKGIRFISLSEYTKGEDGVVITFDDGFEDLYIFLPELVERYRFRPIIFIVSGFLGKTNTWDVWPGTGLKHLNRKQVIEMRKLGIEFGSHSHTHIDFSRAGMERIREEIITSRKVIEDILGEDIKFFSFPFGRWRREAVDIALDSGYTETFTSVPIKTEQRGISGRWGVYIIDPPEIITMKQKESSFANLEAAKLRIINRFSNGTYFARKVFGLSQ</sequence>
<keyword evidence="2" id="KW-0732">Signal</keyword>
<dbReference type="GO" id="GO:0005975">
    <property type="term" value="P:carbohydrate metabolic process"/>
    <property type="evidence" value="ECO:0007669"/>
    <property type="project" value="InterPro"/>
</dbReference>
<evidence type="ECO:0000256" key="1">
    <source>
        <dbReference type="ARBA" id="ARBA00004613"/>
    </source>
</evidence>
<organism evidence="4">
    <name type="scientific">candidate division WOR-3 bacterium</name>
    <dbReference type="NCBI Taxonomy" id="2052148"/>
    <lineage>
        <taxon>Bacteria</taxon>
        <taxon>Bacteria division WOR-3</taxon>
    </lineage>
</organism>
<comment type="caution">
    <text evidence="4">The sequence shown here is derived from an EMBL/GenBank/DDBJ whole genome shotgun (WGS) entry which is preliminary data.</text>
</comment>
<dbReference type="AlphaFoldDB" id="A0A7C0VBZ8"/>
<dbReference type="PANTHER" id="PTHR34216:SF3">
    <property type="entry name" value="POLY-BETA-1,6-N-ACETYL-D-GLUCOSAMINE N-DEACETYLASE"/>
    <property type="match status" value="1"/>
</dbReference>
<name>A0A7C0VBZ8_UNCW3</name>